<evidence type="ECO:0000313" key="1">
    <source>
        <dbReference type="EMBL" id="VFJ54647.1"/>
    </source>
</evidence>
<dbReference type="AlphaFoldDB" id="A0A450SMX4"/>
<gene>
    <name evidence="1" type="ORF">BECKFM1743A_GA0114220_101351</name>
    <name evidence="3" type="ORF">BECKFM1743B_GA0114221_100984</name>
    <name evidence="2" type="ORF">BECKFM1743C_GA0114222_101523</name>
</gene>
<proteinExistence type="predicted"/>
<accession>A0A450SMX4</accession>
<protein>
    <submittedName>
        <fullName evidence="2">Uncharacterized protein</fullName>
    </submittedName>
</protein>
<dbReference type="EMBL" id="CAADFA010000152">
    <property type="protein sequence ID" value="VFJ55164.1"/>
    <property type="molecule type" value="Genomic_DNA"/>
</dbReference>
<dbReference type="EMBL" id="CAADEZ010000135">
    <property type="protein sequence ID" value="VFJ54647.1"/>
    <property type="molecule type" value="Genomic_DNA"/>
</dbReference>
<dbReference type="EMBL" id="CAADFL010000098">
    <property type="protein sequence ID" value="VFK09206.1"/>
    <property type="molecule type" value="Genomic_DNA"/>
</dbReference>
<reference evidence="2" key="1">
    <citation type="submission" date="2019-02" db="EMBL/GenBank/DDBJ databases">
        <authorList>
            <person name="Gruber-Vodicka R. H."/>
            <person name="Seah K. B. B."/>
        </authorList>
    </citation>
    <scope>NUCLEOTIDE SEQUENCE</scope>
    <source>
        <strain evidence="1">BECK_BZ163</strain>
        <strain evidence="3">BECK_BZ164</strain>
        <strain evidence="2">BECK_BZ165</strain>
    </source>
</reference>
<name>A0A450SMX4_9GAMM</name>
<evidence type="ECO:0000313" key="3">
    <source>
        <dbReference type="EMBL" id="VFK09206.1"/>
    </source>
</evidence>
<sequence length="201" mass="22112">MAYSDFTFERLDSDLGLGIAEADLYSSVASLEPGNILKEVLKENVPLGLSIDTEKARSELIISPILVELRKISDHRISLFSGIAFDIDSEKGLSGICDFMISGSPTQILLTAPIIQIVEAKNENIKSAIPQCVAGMCAVQLFNQRKEMSFPTVYGVVTTGSSWKFMELEGNRVTIDSREYFIDNVGKILGILRYMVGHVLT</sequence>
<organism evidence="2">
    <name type="scientific">Candidatus Kentrum sp. FM</name>
    <dbReference type="NCBI Taxonomy" id="2126340"/>
    <lineage>
        <taxon>Bacteria</taxon>
        <taxon>Pseudomonadati</taxon>
        <taxon>Pseudomonadota</taxon>
        <taxon>Gammaproteobacteria</taxon>
        <taxon>Candidatus Kentrum</taxon>
    </lineage>
</organism>
<evidence type="ECO:0000313" key="2">
    <source>
        <dbReference type="EMBL" id="VFJ55164.1"/>
    </source>
</evidence>